<organism evidence="8 9">
    <name type="scientific">Pochonia chlamydosporia 170</name>
    <dbReference type="NCBI Taxonomy" id="1380566"/>
    <lineage>
        <taxon>Eukaryota</taxon>
        <taxon>Fungi</taxon>
        <taxon>Dikarya</taxon>
        <taxon>Ascomycota</taxon>
        <taxon>Pezizomycotina</taxon>
        <taxon>Sordariomycetes</taxon>
        <taxon>Hypocreomycetidae</taxon>
        <taxon>Hypocreales</taxon>
        <taxon>Clavicipitaceae</taxon>
        <taxon>Pochonia</taxon>
    </lineage>
</organism>
<keyword evidence="9" id="KW-1185">Reference proteome</keyword>
<dbReference type="PRINTS" id="PR00463">
    <property type="entry name" value="EP450I"/>
</dbReference>
<dbReference type="STRING" id="1380566.A0A179F1A9"/>
<evidence type="ECO:0000256" key="7">
    <source>
        <dbReference type="SAM" id="Phobius"/>
    </source>
</evidence>
<accession>A0A179F1A9</accession>
<keyword evidence="7" id="KW-0812">Transmembrane</keyword>
<dbReference type="Proteomes" id="UP000078397">
    <property type="component" value="Unassembled WGS sequence"/>
</dbReference>
<dbReference type="EMBL" id="LSBJ02000010">
    <property type="protein sequence ID" value="OAQ59226.2"/>
    <property type="molecule type" value="Genomic_DNA"/>
</dbReference>
<evidence type="ECO:0000256" key="2">
    <source>
        <dbReference type="ARBA" id="ARBA00010617"/>
    </source>
</evidence>
<evidence type="ECO:0000256" key="6">
    <source>
        <dbReference type="PIRSR" id="PIRSR602401-1"/>
    </source>
</evidence>
<evidence type="ECO:0000313" key="8">
    <source>
        <dbReference type="EMBL" id="OAQ59226.2"/>
    </source>
</evidence>
<dbReference type="GO" id="GO:0005506">
    <property type="term" value="F:iron ion binding"/>
    <property type="evidence" value="ECO:0007669"/>
    <property type="project" value="InterPro"/>
</dbReference>
<dbReference type="PANTHER" id="PTHR24305:SF232">
    <property type="entry name" value="P450, PUTATIVE (EUROFUNG)-RELATED"/>
    <property type="match status" value="1"/>
</dbReference>
<comment type="similarity">
    <text evidence="2">Belongs to the cytochrome P450 family.</text>
</comment>
<dbReference type="GeneID" id="28852647"/>
<gene>
    <name evidence="8" type="ORF">VFPPC_10255</name>
</gene>
<dbReference type="KEGG" id="pchm:VFPPC_10255"/>
<keyword evidence="7" id="KW-0472">Membrane</keyword>
<dbReference type="InterPro" id="IPR001128">
    <property type="entry name" value="Cyt_P450"/>
</dbReference>
<dbReference type="GO" id="GO:0016705">
    <property type="term" value="F:oxidoreductase activity, acting on paired donors, with incorporation or reduction of molecular oxygen"/>
    <property type="evidence" value="ECO:0007669"/>
    <property type="project" value="InterPro"/>
</dbReference>
<evidence type="ECO:0000256" key="3">
    <source>
        <dbReference type="ARBA" id="ARBA00022617"/>
    </source>
</evidence>
<name>A0A179F1A9_METCM</name>
<dbReference type="GO" id="GO:0004497">
    <property type="term" value="F:monooxygenase activity"/>
    <property type="evidence" value="ECO:0007669"/>
    <property type="project" value="UniProtKB-KW"/>
</dbReference>
<comment type="caution">
    <text evidence="8">The sequence shown here is derived from an EMBL/GenBank/DDBJ whole genome shotgun (WGS) entry which is preliminary data.</text>
</comment>
<dbReference type="InterPro" id="IPR050121">
    <property type="entry name" value="Cytochrome_P450_monoxygenase"/>
</dbReference>
<evidence type="ECO:0000313" key="9">
    <source>
        <dbReference type="Proteomes" id="UP000078397"/>
    </source>
</evidence>
<feature type="transmembrane region" description="Helical" evidence="7">
    <location>
        <begin position="26"/>
        <end position="45"/>
    </location>
</feature>
<evidence type="ECO:0000256" key="1">
    <source>
        <dbReference type="ARBA" id="ARBA00001971"/>
    </source>
</evidence>
<keyword evidence="3 6" id="KW-0349">Heme</keyword>
<dbReference type="PRINTS" id="PR00385">
    <property type="entry name" value="P450"/>
</dbReference>
<dbReference type="OrthoDB" id="3934656at2759"/>
<protein>
    <submittedName>
        <fullName evidence="8">Benzoate 4-monooxygenase cytochrome P450</fullName>
    </submittedName>
</protein>
<dbReference type="InterPro" id="IPR036396">
    <property type="entry name" value="Cyt_P450_sf"/>
</dbReference>
<keyword evidence="7" id="KW-1133">Transmembrane helix</keyword>
<dbReference type="SUPFAM" id="SSF48264">
    <property type="entry name" value="Cytochrome P450"/>
    <property type="match status" value="1"/>
</dbReference>
<dbReference type="CDD" id="cd11060">
    <property type="entry name" value="CYP57A1-like"/>
    <property type="match status" value="1"/>
</dbReference>
<keyword evidence="5 6" id="KW-0408">Iron</keyword>
<reference evidence="8 9" key="1">
    <citation type="journal article" date="2016" name="PLoS Pathog.">
        <title>Biosynthesis of antibiotic leucinostatins in bio-control fungus Purpureocillium lilacinum and their inhibition on phytophthora revealed by genome mining.</title>
        <authorList>
            <person name="Wang G."/>
            <person name="Liu Z."/>
            <person name="Lin R."/>
            <person name="Li E."/>
            <person name="Mao Z."/>
            <person name="Ling J."/>
            <person name="Yang Y."/>
            <person name="Yin W.B."/>
            <person name="Xie B."/>
        </authorList>
    </citation>
    <scope>NUCLEOTIDE SEQUENCE [LARGE SCALE GENOMIC DNA]</scope>
    <source>
        <strain evidence="8">170</strain>
    </source>
</reference>
<evidence type="ECO:0000256" key="5">
    <source>
        <dbReference type="ARBA" id="ARBA00023004"/>
    </source>
</evidence>
<sequence length="531" mass="60533">MDRRISKQIMLAGILDTLRGALQPRYGLIEVVALVVLAWAIGRVWTYSTSPLRKYPGPYLAGWTNLWRFYHVLKLNSHLVVDELHRKYGPVVRIGPNLLSLSDPSLIKTIYKFENDWEKTEFYHGGSTRSWTGKVTYNIFGISDRKEHARVRRPIGKLYSMSYALGIEKHVDNAISQLWEELETRFIEGQNKGKSCELDQWFLYYCWDVVGDITFSQPFGYMKHGYDFDGSLADSEMAMNYLATVGQIPVLDFAVAQNPILKLLSKAPFTTANTIARERLENRLAGKDGHIHDVANPDFLDGFIEAQKSHQDIVTSGQLQSYLLINLIAGADTTAITLTATVYLGLKHPKVWQRLENEVLSAKLPTDRPISYKEARELPYLDAVIREAMRLHPAVGMPLERYVPSSGLHLPDGSFVPEGFMVGMNPYIVNRTSPFGEDSEVFRPERWLQGPKESVEKYNERLHGMNNADITFGAGSRMCGGRHIANLEIYKVISTLVQRYKLELVDPEKEWTVKNGWFLRLSGVNVRMERR</sequence>
<dbReference type="PANTHER" id="PTHR24305">
    <property type="entry name" value="CYTOCHROME P450"/>
    <property type="match status" value="1"/>
</dbReference>
<evidence type="ECO:0000256" key="4">
    <source>
        <dbReference type="ARBA" id="ARBA00022723"/>
    </source>
</evidence>
<dbReference type="RefSeq" id="XP_022284011.1">
    <property type="nucleotide sequence ID" value="XM_022428702.1"/>
</dbReference>
<comment type="cofactor">
    <cofactor evidence="1 6">
        <name>heme</name>
        <dbReference type="ChEBI" id="CHEBI:30413"/>
    </cofactor>
</comment>
<keyword evidence="4 6" id="KW-0479">Metal-binding</keyword>
<dbReference type="Gene3D" id="1.10.630.10">
    <property type="entry name" value="Cytochrome P450"/>
    <property type="match status" value="1"/>
</dbReference>
<dbReference type="InterPro" id="IPR002401">
    <property type="entry name" value="Cyt_P450_E_grp-I"/>
</dbReference>
<dbReference type="Pfam" id="PF00067">
    <property type="entry name" value="p450"/>
    <property type="match status" value="1"/>
</dbReference>
<dbReference type="GO" id="GO:0020037">
    <property type="term" value="F:heme binding"/>
    <property type="evidence" value="ECO:0007669"/>
    <property type="project" value="InterPro"/>
</dbReference>
<feature type="binding site" description="axial binding residue" evidence="6">
    <location>
        <position position="479"/>
    </location>
    <ligand>
        <name>heme</name>
        <dbReference type="ChEBI" id="CHEBI:30413"/>
    </ligand>
    <ligandPart>
        <name>Fe</name>
        <dbReference type="ChEBI" id="CHEBI:18248"/>
    </ligandPart>
</feature>
<dbReference type="AlphaFoldDB" id="A0A179F1A9"/>
<proteinExistence type="inferred from homology"/>